<accession>A0AAV9WSM2</accession>
<protein>
    <submittedName>
        <fullName evidence="1">Uncharacterized protein</fullName>
    </submittedName>
</protein>
<dbReference type="Proteomes" id="UP001370758">
    <property type="component" value="Unassembled WGS sequence"/>
</dbReference>
<sequence>MALAVMRQGPDPRSLAPDGFMGFDWYYQVSLYRLSLLRPRDAGPSEDHDLIALEYIKLGYKGRLPYLARASQTLRRAVEVVPARRCAREEGILIIPRVPTTLYPDRERWCCQNSGNFDSDVLLFRTWFGDQDYSPEQADKLYEKLIVGWEAAWQKDDFVVNQQYCFTDGSYADVPTACMRPEARTLEEWLLTRLPDLLNWVYLDDYGCTEAEQDELEGICFVIADKEAIVNGWLLFSGINDKGGVIGRWRLPAGGLAASLLWRRKSIPESIGEAIFNRGFGHLPEPDIICRNIGSMFRVTDPPGLWWLALEKRTFTRERPSEKAPLDLSRDI</sequence>
<keyword evidence="2" id="KW-1185">Reference proteome</keyword>
<evidence type="ECO:0000313" key="1">
    <source>
        <dbReference type="EMBL" id="KAK6511276.1"/>
    </source>
</evidence>
<evidence type="ECO:0000313" key="2">
    <source>
        <dbReference type="Proteomes" id="UP001370758"/>
    </source>
</evidence>
<proteinExistence type="predicted"/>
<comment type="caution">
    <text evidence="1">The sequence shown here is derived from an EMBL/GenBank/DDBJ whole genome shotgun (WGS) entry which is preliminary data.</text>
</comment>
<dbReference type="EMBL" id="JAVHJL010000001">
    <property type="protein sequence ID" value="KAK6511276.1"/>
    <property type="molecule type" value="Genomic_DNA"/>
</dbReference>
<dbReference type="AlphaFoldDB" id="A0AAV9WSM2"/>
<name>A0AAV9WSM2_9PEZI</name>
<gene>
    <name evidence="1" type="ORF">TWF481_000197</name>
</gene>
<organism evidence="1 2">
    <name type="scientific">Arthrobotrys musiformis</name>
    <dbReference type="NCBI Taxonomy" id="47236"/>
    <lineage>
        <taxon>Eukaryota</taxon>
        <taxon>Fungi</taxon>
        <taxon>Dikarya</taxon>
        <taxon>Ascomycota</taxon>
        <taxon>Pezizomycotina</taxon>
        <taxon>Orbiliomycetes</taxon>
        <taxon>Orbiliales</taxon>
        <taxon>Orbiliaceae</taxon>
        <taxon>Arthrobotrys</taxon>
    </lineage>
</organism>
<reference evidence="1 2" key="1">
    <citation type="submission" date="2023-08" db="EMBL/GenBank/DDBJ databases">
        <authorList>
            <person name="Palmer J.M."/>
        </authorList>
    </citation>
    <scope>NUCLEOTIDE SEQUENCE [LARGE SCALE GENOMIC DNA]</scope>
    <source>
        <strain evidence="1 2">TWF481</strain>
    </source>
</reference>